<proteinExistence type="predicted"/>
<protein>
    <submittedName>
        <fullName evidence="6">Chloride channel protein</fullName>
    </submittedName>
</protein>
<dbReference type="EMBL" id="JACJKU010000032">
    <property type="protein sequence ID" value="MBM6940723.1"/>
    <property type="molecule type" value="Genomic_DNA"/>
</dbReference>
<dbReference type="InterPro" id="IPR050368">
    <property type="entry name" value="ClC-type_chloride_channel"/>
</dbReference>
<comment type="caution">
    <text evidence="6">The sequence shown here is derived from an EMBL/GenBank/DDBJ whole genome shotgun (WGS) entry which is preliminary data.</text>
</comment>
<feature type="transmembrane region" description="Helical" evidence="5">
    <location>
        <begin position="7"/>
        <end position="27"/>
    </location>
</feature>
<feature type="transmembrane region" description="Helical" evidence="5">
    <location>
        <begin position="366"/>
        <end position="395"/>
    </location>
</feature>
<dbReference type="PANTHER" id="PTHR43427:SF12">
    <property type="entry name" value="CHLORIDE TRANSPORTER"/>
    <property type="match status" value="1"/>
</dbReference>
<dbReference type="Pfam" id="PF00654">
    <property type="entry name" value="Voltage_CLC"/>
    <property type="match status" value="1"/>
</dbReference>
<feature type="transmembrane region" description="Helical" evidence="5">
    <location>
        <begin position="119"/>
        <end position="137"/>
    </location>
</feature>
<keyword evidence="4 5" id="KW-0472">Membrane</keyword>
<evidence type="ECO:0000256" key="5">
    <source>
        <dbReference type="SAM" id="Phobius"/>
    </source>
</evidence>
<evidence type="ECO:0000313" key="7">
    <source>
        <dbReference type="Proteomes" id="UP000785625"/>
    </source>
</evidence>
<keyword evidence="2 5" id="KW-0812">Transmembrane</keyword>
<evidence type="ECO:0000313" key="6">
    <source>
        <dbReference type="EMBL" id="MBM6940723.1"/>
    </source>
</evidence>
<feature type="transmembrane region" description="Helical" evidence="5">
    <location>
        <begin position="252"/>
        <end position="273"/>
    </location>
</feature>
<reference evidence="6 7" key="1">
    <citation type="journal article" date="2021" name="Sci. Rep.">
        <title>The distribution of antibiotic resistance genes in chicken gut microbiota commensals.</title>
        <authorList>
            <person name="Juricova H."/>
            <person name="Matiasovicova J."/>
            <person name="Kubasova T."/>
            <person name="Cejkova D."/>
            <person name="Rychlik I."/>
        </authorList>
    </citation>
    <scope>NUCLEOTIDE SEQUENCE [LARGE SCALE GENOMIC DNA]</scope>
    <source>
        <strain evidence="6 7">An574</strain>
    </source>
</reference>
<evidence type="ECO:0000256" key="4">
    <source>
        <dbReference type="ARBA" id="ARBA00023136"/>
    </source>
</evidence>
<feature type="transmembrane region" description="Helical" evidence="5">
    <location>
        <begin position="324"/>
        <end position="346"/>
    </location>
</feature>
<keyword evidence="3 5" id="KW-1133">Transmembrane helix</keyword>
<accession>A0ABS2H0C6</accession>
<dbReference type="InterPro" id="IPR001807">
    <property type="entry name" value="ClC"/>
</dbReference>
<evidence type="ECO:0000256" key="2">
    <source>
        <dbReference type="ARBA" id="ARBA00022692"/>
    </source>
</evidence>
<dbReference type="RefSeq" id="WP_204785033.1">
    <property type="nucleotide sequence ID" value="NZ_JACJKU010000032.1"/>
</dbReference>
<dbReference type="Gene3D" id="1.10.3080.10">
    <property type="entry name" value="Clc chloride channel"/>
    <property type="match status" value="1"/>
</dbReference>
<dbReference type="PANTHER" id="PTHR43427">
    <property type="entry name" value="CHLORIDE CHANNEL PROTEIN CLC-E"/>
    <property type="match status" value="1"/>
</dbReference>
<dbReference type="Proteomes" id="UP000785625">
    <property type="component" value="Unassembled WGS sequence"/>
</dbReference>
<dbReference type="InterPro" id="IPR014743">
    <property type="entry name" value="Cl-channel_core"/>
</dbReference>
<comment type="subcellular location">
    <subcellularLocation>
        <location evidence="1">Membrane</location>
        <topology evidence="1">Multi-pass membrane protein</topology>
    </subcellularLocation>
</comment>
<evidence type="ECO:0000256" key="1">
    <source>
        <dbReference type="ARBA" id="ARBA00004141"/>
    </source>
</evidence>
<feature type="transmembrane region" description="Helical" evidence="5">
    <location>
        <begin position="221"/>
        <end position="240"/>
    </location>
</feature>
<organism evidence="6 7">
    <name type="scientific">Limosilactobacillus coleohominis</name>
    <dbReference type="NCBI Taxonomy" id="181675"/>
    <lineage>
        <taxon>Bacteria</taxon>
        <taxon>Bacillati</taxon>
        <taxon>Bacillota</taxon>
        <taxon>Bacilli</taxon>
        <taxon>Lactobacillales</taxon>
        <taxon>Lactobacillaceae</taxon>
        <taxon>Limosilactobacillus</taxon>
    </lineage>
</organism>
<dbReference type="CDD" id="cd00400">
    <property type="entry name" value="Voltage_gated_ClC"/>
    <property type="match status" value="1"/>
</dbReference>
<sequence>MQRYRLLTWFYLAFWSIVIGITTGVYLNTINVVIDLLWRDLPNLLNISTQWKAVAVCLPLSLVIGLTQKYIGAYPLTIAEILSETKIKGHFDYHRWWKILFAGLLILGSGASVGPEASASGLVAGMIYWLGCRYKLIRDHADVGSHKSFFDQIHLIWLTRLEHTDHQKPLTEYFRSDRQRKIFYLFWTLVATVGFFGYFHFFPQEDVIGFHHPQVAWQWQGILVVIPAMVIGWLFGFLFVKISKLSVKWVGRWNAPIIKAILGGILLVCAAMFSKDILFSGEFSIVPFAHSSLQLAPGFLIALAFIKALVTNLGFALGWRGGTIFPAIFSSVAIGATLAQFLQWMPKLTASLVVATAITVILEKPLISAIVLMLLLPIQFSIFILLICVLTNWILKKIPILKP</sequence>
<feature type="transmembrane region" description="Helical" evidence="5">
    <location>
        <begin position="293"/>
        <end position="317"/>
    </location>
</feature>
<keyword evidence="7" id="KW-1185">Reference proteome</keyword>
<dbReference type="SUPFAM" id="SSF81340">
    <property type="entry name" value="Clc chloride channel"/>
    <property type="match status" value="1"/>
</dbReference>
<evidence type="ECO:0000256" key="3">
    <source>
        <dbReference type="ARBA" id="ARBA00022989"/>
    </source>
</evidence>
<feature type="transmembrane region" description="Helical" evidence="5">
    <location>
        <begin position="182"/>
        <end position="201"/>
    </location>
</feature>
<gene>
    <name evidence="6" type="ORF">H5975_04370</name>
</gene>
<name>A0ABS2H0C6_9LACO</name>